<dbReference type="AlphaFoldDB" id="A0A931GLL6"/>
<dbReference type="Proteomes" id="UP000625033">
    <property type="component" value="Unassembled WGS sequence"/>
</dbReference>
<organism evidence="2 3">
    <name type="scientific">Zhihengliuella flava</name>
    <dbReference type="NCBI Taxonomy" id="1285193"/>
    <lineage>
        <taxon>Bacteria</taxon>
        <taxon>Bacillati</taxon>
        <taxon>Actinomycetota</taxon>
        <taxon>Actinomycetes</taxon>
        <taxon>Micrococcales</taxon>
        <taxon>Micrococcaceae</taxon>
        <taxon>Zhihengliuella</taxon>
    </lineage>
</organism>
<gene>
    <name evidence="2" type="ORF">IW252_001341</name>
</gene>
<keyword evidence="3" id="KW-1185">Reference proteome</keyword>
<reference evidence="2" key="1">
    <citation type="submission" date="2020-11" db="EMBL/GenBank/DDBJ databases">
        <title>Sequencing the genomes of 1000 actinobacteria strains.</title>
        <authorList>
            <person name="Klenk H.-P."/>
        </authorList>
    </citation>
    <scope>NUCLEOTIDE SEQUENCE</scope>
    <source>
        <strain evidence="2">DSM 26152</strain>
    </source>
</reference>
<dbReference type="EMBL" id="JADOTZ010000001">
    <property type="protein sequence ID" value="MBG6084574.1"/>
    <property type="molecule type" value="Genomic_DNA"/>
</dbReference>
<sequence length="130" mass="14544">MNRMLTESTVAEAFAALHPNVLLAAEFVALRWTPTGRSVLVHRNLHGHLLLRFFDPLLEDPGEPPASFEDNLSRAIVVDVLEPCRVYPEFLSEETRLIREEFPDAVWAEPLQDSDWDGDPQPGVDVAALG</sequence>
<accession>A0A931GLL6</accession>
<evidence type="ECO:0000313" key="2">
    <source>
        <dbReference type="EMBL" id="MBG6084574.1"/>
    </source>
</evidence>
<dbReference type="RefSeq" id="WP_196835868.1">
    <property type="nucleotide sequence ID" value="NZ_JADOTZ010000001.1"/>
</dbReference>
<feature type="region of interest" description="Disordered" evidence="1">
    <location>
        <begin position="110"/>
        <end position="130"/>
    </location>
</feature>
<protein>
    <submittedName>
        <fullName evidence="2">Uncharacterized protein</fullName>
    </submittedName>
</protein>
<evidence type="ECO:0000256" key="1">
    <source>
        <dbReference type="SAM" id="MobiDB-lite"/>
    </source>
</evidence>
<evidence type="ECO:0000313" key="3">
    <source>
        <dbReference type="Proteomes" id="UP000625033"/>
    </source>
</evidence>
<name>A0A931GLL6_9MICC</name>
<proteinExistence type="predicted"/>
<comment type="caution">
    <text evidence="2">The sequence shown here is derived from an EMBL/GenBank/DDBJ whole genome shotgun (WGS) entry which is preliminary data.</text>
</comment>